<gene>
    <name evidence="5" type="ORF">WI372_07325</name>
</gene>
<accession>A0ABU9E9P1</accession>
<dbReference type="InterPro" id="IPR015943">
    <property type="entry name" value="WD40/YVTN_repeat-like_dom_sf"/>
</dbReference>
<dbReference type="SUPFAM" id="SSF110296">
    <property type="entry name" value="Oligoxyloglucan reducing end-specific cellobiohydrolase"/>
    <property type="match status" value="2"/>
</dbReference>
<reference evidence="5 6" key="1">
    <citation type="submission" date="2024-02" db="EMBL/GenBank/DDBJ databases">
        <title>A novel Gemmatimonadota bacterium.</title>
        <authorList>
            <person name="Du Z.-J."/>
            <person name="Ye Y.-Q."/>
        </authorList>
    </citation>
    <scope>NUCLEOTIDE SEQUENCE [LARGE SCALE GENOMIC DNA]</scope>
    <source>
        <strain evidence="5 6">DH-20</strain>
    </source>
</reference>
<evidence type="ECO:0000256" key="2">
    <source>
        <dbReference type="SAM" id="MobiDB-lite"/>
    </source>
</evidence>
<feature type="domain" description="Sortilin N-terminal" evidence="4">
    <location>
        <begin position="124"/>
        <end position="247"/>
    </location>
</feature>
<dbReference type="Pfam" id="PF15902">
    <property type="entry name" value="Sortilin-Vps10"/>
    <property type="match status" value="1"/>
</dbReference>
<protein>
    <recommendedName>
        <fullName evidence="4">Sortilin N-terminal domain-containing protein</fullName>
    </recommendedName>
</protein>
<dbReference type="CDD" id="cd15482">
    <property type="entry name" value="Sialidase_non-viral"/>
    <property type="match status" value="1"/>
</dbReference>
<dbReference type="InterPro" id="IPR036278">
    <property type="entry name" value="Sialidase_sf"/>
</dbReference>
<dbReference type="EMBL" id="JBBHLI010000003">
    <property type="protein sequence ID" value="MEK9500782.1"/>
    <property type="molecule type" value="Genomic_DNA"/>
</dbReference>
<feature type="compositionally biased region" description="Polar residues" evidence="2">
    <location>
        <begin position="468"/>
        <end position="478"/>
    </location>
</feature>
<evidence type="ECO:0000313" key="6">
    <source>
        <dbReference type="Proteomes" id="UP001484239"/>
    </source>
</evidence>
<dbReference type="PANTHER" id="PTHR43739">
    <property type="entry name" value="XYLOGLUCANASE (EUROFUNG)"/>
    <property type="match status" value="1"/>
</dbReference>
<feature type="region of interest" description="Disordered" evidence="2">
    <location>
        <begin position="914"/>
        <end position="961"/>
    </location>
</feature>
<evidence type="ECO:0000256" key="1">
    <source>
        <dbReference type="ARBA" id="ARBA00022737"/>
    </source>
</evidence>
<feature type="signal peptide" evidence="3">
    <location>
        <begin position="1"/>
        <end position="22"/>
    </location>
</feature>
<feature type="chain" id="PRO_5046041933" description="Sortilin N-terminal domain-containing protein" evidence="3">
    <location>
        <begin position="23"/>
        <end position="1029"/>
    </location>
</feature>
<feature type="region of interest" description="Disordered" evidence="2">
    <location>
        <begin position="457"/>
        <end position="482"/>
    </location>
</feature>
<keyword evidence="3" id="KW-0732">Signal</keyword>
<sequence length="1029" mass="111208">MNARIRSLFLAALAPLAAAPLAGQTLDEDWLDAMEWRSIGPANMSGRVTDVEGLPSPSKTFYVASAAGGIWKTTNNGVTFRPLFQNERVTAMGDLAIAPSDTLQIWAGTGEEDSRNSISPGGGIYKSVDGGLTWELKGLEGTEHIGRILVHPTDPNTVWVAALGPLWREGGDRGVYKTTDGGDSWRQVASVSDRAGFVDITMHPDDPNVLMATSWERIRGPYYLQSGGPGSGIWRSTDGGENWTEVEGGGLPTTELGRIGIDYAPSDGDIVYAMVEAAAPSEDEGRLSGLYRSEDGGTTWERKNAYNSRPFYYSQVTVDPNDPDRVYFSTFEYTEDGGATHASAAGDVHVDFHAYWVDPADSDRLVVGNDGGIAISWDKGGNYWFPNHMGAMGQFYNISVGMGTPYRVCGGLQDNYTWCGPSRKTNGPITNHDWFRVSGGDGFVAQQDPRNPDIVYSESQGGNMGRSDLSTGQRSSLGRPNWRNGYRVMQDSIAMLWPDSTQPMPSQHRARIQELQARATADSAAMALRYNWNTPFFLSPHDPDVVYAAGNRVLKSTDMGDNLIPISPDLSRADAEKIRISTEETGGVTPDLTGAETFATIVSLNESPVQQGLLYAGTDDGNLWMSPDDGGQWIDLTSRVPGVPDGTYVSRIEPSHHDADRVYVTFDNHRRGDFTPYVLVSDDRGESFRSIASDLPTGKPDFAHVIREDLVNPDLLFVGTDVGLYVSLDRGGSWQPFMNGLPTVPVHDLVIHPRDGELVAGTHGRSIWIADIRPLQQYDRVMMASDAYLFSPAPAFHMGMQPTGGEFTAQSYWQSNSPPSGARIQYWMGEGVDDDVEIEIRDATGGVVQTLSGSNRPGLHAVNWNLRGEGVSLPLSPSERRDSIAVAKRLDTVVDSLENAGHDRDEIDEVVERLTSGGGGGGGGFGGGGGNAGVPEFEERPAEGNMRSTLPSDDDEEEDEPSLQQIIQRAVRGNSGGGRFGGGGLFSRRTQSGAMAQPGAYTVVLKVGSREFAQPLVVALGDPAPSLFE</sequence>
<keyword evidence="1" id="KW-0677">Repeat</keyword>
<feature type="compositionally biased region" description="Acidic residues" evidence="2">
    <location>
        <begin position="952"/>
        <end position="961"/>
    </location>
</feature>
<feature type="compositionally biased region" description="Gly residues" evidence="2">
    <location>
        <begin position="916"/>
        <end position="932"/>
    </location>
</feature>
<dbReference type="RefSeq" id="WP_405286626.1">
    <property type="nucleotide sequence ID" value="NZ_JBBHLI010000003.1"/>
</dbReference>
<dbReference type="InterPro" id="IPR052025">
    <property type="entry name" value="Xyloglucanase_GH74"/>
</dbReference>
<dbReference type="SUPFAM" id="SSF50939">
    <property type="entry name" value="Sialidases"/>
    <property type="match status" value="1"/>
</dbReference>
<dbReference type="Proteomes" id="UP001484239">
    <property type="component" value="Unassembled WGS sequence"/>
</dbReference>
<evidence type="ECO:0000259" key="4">
    <source>
        <dbReference type="Pfam" id="PF15902"/>
    </source>
</evidence>
<dbReference type="InterPro" id="IPR031778">
    <property type="entry name" value="Sortilin_N"/>
</dbReference>
<keyword evidence="6" id="KW-1185">Reference proteome</keyword>
<name>A0ABU9E9P1_9BACT</name>
<organism evidence="5 6">
    <name type="scientific">Gaopeijia maritima</name>
    <dbReference type="NCBI Taxonomy" id="3119007"/>
    <lineage>
        <taxon>Bacteria</taxon>
        <taxon>Pseudomonadati</taxon>
        <taxon>Gemmatimonadota</taxon>
        <taxon>Longimicrobiia</taxon>
        <taxon>Gaopeijiales</taxon>
        <taxon>Gaopeijiaceae</taxon>
        <taxon>Gaopeijia</taxon>
    </lineage>
</organism>
<proteinExistence type="predicted"/>
<comment type="caution">
    <text evidence="5">The sequence shown here is derived from an EMBL/GenBank/DDBJ whole genome shotgun (WGS) entry which is preliminary data.</text>
</comment>
<dbReference type="Gene3D" id="2.130.10.10">
    <property type="entry name" value="YVTN repeat-like/Quinoprotein amine dehydrogenase"/>
    <property type="match status" value="3"/>
</dbReference>
<dbReference type="PANTHER" id="PTHR43739:SF5">
    <property type="entry name" value="EXO-ALPHA-SIALIDASE"/>
    <property type="match status" value="1"/>
</dbReference>
<evidence type="ECO:0000256" key="3">
    <source>
        <dbReference type="SAM" id="SignalP"/>
    </source>
</evidence>
<evidence type="ECO:0000313" key="5">
    <source>
        <dbReference type="EMBL" id="MEK9500782.1"/>
    </source>
</evidence>